<dbReference type="PANTHER" id="PTHR31223">
    <property type="entry name" value="LOG FAMILY PROTEIN YJL055W"/>
    <property type="match status" value="1"/>
</dbReference>
<organism evidence="1 2">
    <name type="scientific">Claviceps pazoutovae</name>
    <dbReference type="NCBI Taxonomy" id="1649127"/>
    <lineage>
        <taxon>Eukaryota</taxon>
        <taxon>Fungi</taxon>
        <taxon>Dikarya</taxon>
        <taxon>Ascomycota</taxon>
        <taxon>Pezizomycotina</taxon>
        <taxon>Sordariomycetes</taxon>
        <taxon>Hypocreomycetidae</taxon>
        <taxon>Hypocreales</taxon>
        <taxon>Clavicipitaceae</taxon>
        <taxon>Claviceps</taxon>
    </lineage>
</organism>
<dbReference type="Gene3D" id="3.40.50.450">
    <property type="match status" value="1"/>
</dbReference>
<dbReference type="OrthoDB" id="414463at2759"/>
<reference evidence="1 2" key="1">
    <citation type="journal article" date="2020" name="bioRxiv">
        <title>Whole genome comparisons of ergot fungi reveals the divergence and evolution of species within the genus Claviceps are the result of varying mechanisms driving genome evolution and host range expansion.</title>
        <authorList>
            <person name="Wyka S.A."/>
            <person name="Mondo S.J."/>
            <person name="Liu M."/>
            <person name="Dettman J."/>
            <person name="Nalam V."/>
            <person name="Broders K.D."/>
        </authorList>
    </citation>
    <scope>NUCLEOTIDE SEQUENCE [LARGE SCALE GENOMIC DNA]</scope>
    <source>
        <strain evidence="1 2">CCC 1485</strain>
    </source>
</reference>
<dbReference type="NCBIfam" id="TIGR00730">
    <property type="entry name" value="Rossman fold protein, TIGR00730 family"/>
    <property type="match status" value="1"/>
</dbReference>
<dbReference type="GO" id="GO:0005829">
    <property type="term" value="C:cytosol"/>
    <property type="evidence" value="ECO:0007669"/>
    <property type="project" value="TreeGrafter"/>
</dbReference>
<dbReference type="GO" id="GO:0009691">
    <property type="term" value="P:cytokinin biosynthetic process"/>
    <property type="evidence" value="ECO:0007669"/>
    <property type="project" value="InterPro"/>
</dbReference>
<dbReference type="InterPro" id="IPR031100">
    <property type="entry name" value="LOG_fam"/>
</dbReference>
<dbReference type="InterPro" id="IPR005269">
    <property type="entry name" value="LOG"/>
</dbReference>
<dbReference type="Gene3D" id="3.40.50.300">
    <property type="entry name" value="P-loop containing nucleotide triphosphate hydrolases"/>
    <property type="match status" value="1"/>
</dbReference>
<dbReference type="AlphaFoldDB" id="A0A9P7MA94"/>
<keyword evidence="2" id="KW-1185">Reference proteome</keyword>
<dbReference type="Proteomes" id="UP000706124">
    <property type="component" value="Unassembled WGS sequence"/>
</dbReference>
<dbReference type="InterPro" id="IPR027417">
    <property type="entry name" value="P-loop_NTPase"/>
</dbReference>
<dbReference type="SUPFAM" id="SSF102405">
    <property type="entry name" value="MCP/YpsA-like"/>
    <property type="match status" value="1"/>
</dbReference>
<dbReference type="PANTHER" id="PTHR31223:SF70">
    <property type="entry name" value="LOG FAMILY PROTEIN YJL055W"/>
    <property type="match status" value="1"/>
</dbReference>
<name>A0A9P7MA94_9HYPO</name>
<accession>A0A9P7MA94</accession>
<dbReference type="Pfam" id="PF03641">
    <property type="entry name" value="Lysine_decarbox"/>
    <property type="match status" value="1"/>
</dbReference>
<evidence type="ECO:0000313" key="2">
    <source>
        <dbReference type="Proteomes" id="UP000706124"/>
    </source>
</evidence>
<evidence type="ECO:0000313" key="1">
    <source>
        <dbReference type="EMBL" id="KAG5935021.1"/>
    </source>
</evidence>
<protein>
    <submittedName>
        <fullName evidence="1">Uncharacterized protein</fullName>
    </submittedName>
</protein>
<dbReference type="EMBL" id="SRPO01000275">
    <property type="protein sequence ID" value="KAG5935021.1"/>
    <property type="molecule type" value="Genomic_DNA"/>
</dbReference>
<proteinExistence type="predicted"/>
<sequence>MSARKLAIAIVGPTASGKTKLGVAIAKAYLGEVISVDSLQCYKAGGIVTARPLPEETEDVPHHLIDYLEADEEPEDYVSQAMRIMEDISARDGLPILVGGSTSLTMPLLQAAFAREYEVLALSLVPQRGAYQRLVETRGEEMLQRGLLEELKELHRLEKRLLHGVSDLSRGVWKAIGYREYLPYLQAVRSVNGTADGCSSQEEYLREEGRLAMNASTLHYGQDQLEWMRHTLVPFLHRHRAATISLCVTSKAAWEAEVQGPALTMAGEFCHGASRARHALGFFPKKKRVVCVFGGSSGGHESSHIDAAKALAVTLHRHDMCLVYGGGTTGIMGAVASTLVALSGPSAVHGVVPAALARYESEGAGDGRVNGEYASRFGRRTVVRDMHTRKRLMTQMVREGAPGSGFVALSGGYGTLEELLEAATWHQLGIHRCGVSVFSVDGFYDGLLDWIRRVAGHGFVGTKDANIIRVARTAEEVVACLDEGPRGGDHGLEWV</sequence>
<dbReference type="SUPFAM" id="SSF52540">
    <property type="entry name" value="P-loop containing nucleoside triphosphate hydrolases"/>
    <property type="match status" value="1"/>
</dbReference>
<comment type="caution">
    <text evidence="1">The sequence shown here is derived from an EMBL/GenBank/DDBJ whole genome shotgun (WGS) entry which is preliminary data.</text>
</comment>
<dbReference type="GO" id="GO:0016799">
    <property type="term" value="F:hydrolase activity, hydrolyzing N-glycosyl compounds"/>
    <property type="evidence" value="ECO:0007669"/>
    <property type="project" value="TreeGrafter"/>
</dbReference>
<dbReference type="Pfam" id="PF01715">
    <property type="entry name" value="IPPT"/>
    <property type="match status" value="2"/>
</dbReference>
<gene>
    <name evidence="1" type="ORF">E4U60_003406</name>
</gene>